<sequence>MRLDEYCIRGLELREKGGVLGDNYADFYITICRIVGMSVIIGITVDTKDNTWDSGKYQSGLGYSNYVAEAGGIPILLPQRVELVKEYVDLCDGMIFTGGDDLDMAKFGHEQHPKSNLLCQKRQEFETALYNEIHKDSEYPVLAICLGMQLMALMHGGKINQCLPETLESHAKHMNDLKHPVELVVNDSVLNDVTGLTTSYHRQAIEDPGDLRIVARDEDGTVEAIDDPSKPFYLGVQWHPERSARDACGLGTIALVVEAARRYKASRAGSQAQPR</sequence>
<dbReference type="Proteomes" id="UP000317369">
    <property type="component" value="Chromosome"/>
</dbReference>
<evidence type="ECO:0000313" key="1">
    <source>
        <dbReference type="EMBL" id="QDU32923.1"/>
    </source>
</evidence>
<dbReference type="InterPro" id="IPR011697">
    <property type="entry name" value="Peptidase_C26"/>
</dbReference>
<organism evidence="1 2">
    <name type="scientific">Poriferisphaera corsica</name>
    <dbReference type="NCBI Taxonomy" id="2528020"/>
    <lineage>
        <taxon>Bacteria</taxon>
        <taxon>Pseudomonadati</taxon>
        <taxon>Planctomycetota</taxon>
        <taxon>Phycisphaerae</taxon>
        <taxon>Phycisphaerales</taxon>
        <taxon>Phycisphaeraceae</taxon>
        <taxon>Poriferisphaera</taxon>
    </lineage>
</organism>
<keyword evidence="2" id="KW-1185">Reference proteome</keyword>
<dbReference type="InterPro" id="IPR029062">
    <property type="entry name" value="Class_I_gatase-like"/>
</dbReference>
<dbReference type="PROSITE" id="PS51273">
    <property type="entry name" value="GATASE_TYPE_1"/>
    <property type="match status" value="1"/>
</dbReference>
<keyword evidence="1" id="KW-0315">Glutamine amidotransferase</keyword>
<dbReference type="EMBL" id="CP036425">
    <property type="protein sequence ID" value="QDU32923.1"/>
    <property type="molecule type" value="Genomic_DNA"/>
</dbReference>
<protein>
    <submittedName>
        <fullName evidence="1">Glutamine amidotransferase</fullName>
        <ecNumber evidence="1">2.4.2.-</ecNumber>
    </submittedName>
</protein>
<proteinExistence type="predicted"/>
<dbReference type="EC" id="2.4.2.-" evidence="1"/>
<name>A0A517YRS2_9BACT</name>
<dbReference type="GO" id="GO:0016757">
    <property type="term" value="F:glycosyltransferase activity"/>
    <property type="evidence" value="ECO:0007669"/>
    <property type="project" value="UniProtKB-KW"/>
</dbReference>
<dbReference type="InterPro" id="IPR044668">
    <property type="entry name" value="PuuD-like"/>
</dbReference>
<dbReference type="Gene3D" id="3.40.50.880">
    <property type="match status" value="1"/>
</dbReference>
<dbReference type="SUPFAM" id="SSF52317">
    <property type="entry name" value="Class I glutamine amidotransferase-like"/>
    <property type="match status" value="1"/>
</dbReference>
<dbReference type="GO" id="GO:0005829">
    <property type="term" value="C:cytosol"/>
    <property type="evidence" value="ECO:0007669"/>
    <property type="project" value="TreeGrafter"/>
</dbReference>
<gene>
    <name evidence="1" type="ORF">KS4_09620</name>
</gene>
<dbReference type="KEGG" id="pcor:KS4_09620"/>
<dbReference type="CDD" id="cd01745">
    <property type="entry name" value="GATase1_2"/>
    <property type="match status" value="1"/>
</dbReference>
<keyword evidence="1" id="KW-0328">Glycosyltransferase</keyword>
<dbReference type="Pfam" id="PF07722">
    <property type="entry name" value="Peptidase_C26"/>
    <property type="match status" value="1"/>
</dbReference>
<dbReference type="PANTHER" id="PTHR43235">
    <property type="entry name" value="GLUTAMINE AMIDOTRANSFERASE PB2B2.05-RELATED"/>
    <property type="match status" value="1"/>
</dbReference>
<evidence type="ECO:0000313" key="2">
    <source>
        <dbReference type="Proteomes" id="UP000317369"/>
    </source>
</evidence>
<dbReference type="GO" id="GO:0033969">
    <property type="term" value="F:gamma-glutamyl-gamma-aminobutyrate hydrolase activity"/>
    <property type="evidence" value="ECO:0007669"/>
    <property type="project" value="TreeGrafter"/>
</dbReference>
<keyword evidence="1" id="KW-0808">Transferase</keyword>
<dbReference type="PANTHER" id="PTHR43235:SF1">
    <property type="entry name" value="GLUTAMINE AMIDOTRANSFERASE PB2B2.05-RELATED"/>
    <property type="match status" value="1"/>
</dbReference>
<dbReference type="GO" id="GO:0006598">
    <property type="term" value="P:polyamine catabolic process"/>
    <property type="evidence" value="ECO:0007669"/>
    <property type="project" value="TreeGrafter"/>
</dbReference>
<dbReference type="AlphaFoldDB" id="A0A517YRS2"/>
<accession>A0A517YRS2</accession>
<reference evidence="1 2" key="1">
    <citation type="submission" date="2019-02" db="EMBL/GenBank/DDBJ databases">
        <title>Deep-cultivation of Planctomycetes and their phenomic and genomic characterization uncovers novel biology.</title>
        <authorList>
            <person name="Wiegand S."/>
            <person name="Jogler M."/>
            <person name="Boedeker C."/>
            <person name="Pinto D."/>
            <person name="Vollmers J."/>
            <person name="Rivas-Marin E."/>
            <person name="Kohn T."/>
            <person name="Peeters S.H."/>
            <person name="Heuer A."/>
            <person name="Rast P."/>
            <person name="Oberbeckmann S."/>
            <person name="Bunk B."/>
            <person name="Jeske O."/>
            <person name="Meyerdierks A."/>
            <person name="Storesund J.E."/>
            <person name="Kallscheuer N."/>
            <person name="Luecker S."/>
            <person name="Lage O.M."/>
            <person name="Pohl T."/>
            <person name="Merkel B.J."/>
            <person name="Hornburger P."/>
            <person name="Mueller R.-W."/>
            <person name="Bruemmer F."/>
            <person name="Labrenz M."/>
            <person name="Spormann A.M."/>
            <person name="Op den Camp H."/>
            <person name="Overmann J."/>
            <person name="Amann R."/>
            <person name="Jetten M.S.M."/>
            <person name="Mascher T."/>
            <person name="Medema M.H."/>
            <person name="Devos D.P."/>
            <person name="Kaster A.-K."/>
            <person name="Ovreas L."/>
            <person name="Rohde M."/>
            <person name="Galperin M.Y."/>
            <person name="Jogler C."/>
        </authorList>
    </citation>
    <scope>NUCLEOTIDE SEQUENCE [LARGE SCALE GENOMIC DNA]</scope>
    <source>
        <strain evidence="1 2">KS4</strain>
    </source>
</reference>